<dbReference type="SUPFAM" id="SSF53187">
    <property type="entry name" value="Zn-dependent exopeptidases"/>
    <property type="match status" value="1"/>
</dbReference>
<feature type="domain" description="MurNAc-LAA" evidence="2">
    <location>
        <begin position="70"/>
        <end position="183"/>
    </location>
</feature>
<dbReference type="PANTHER" id="PTHR30404">
    <property type="entry name" value="N-ACETYLMURAMOYL-L-ALANINE AMIDASE"/>
    <property type="match status" value="1"/>
</dbReference>
<dbReference type="GO" id="GO:0030288">
    <property type="term" value="C:outer membrane-bounded periplasmic space"/>
    <property type="evidence" value="ECO:0007669"/>
    <property type="project" value="TreeGrafter"/>
</dbReference>
<proteinExistence type="predicted"/>
<accession>A0AAW3JRE0</accession>
<dbReference type="Proteomes" id="UP000050833">
    <property type="component" value="Unassembled WGS sequence"/>
</dbReference>
<dbReference type="Pfam" id="PF01520">
    <property type="entry name" value="Amidase_3"/>
    <property type="match status" value="1"/>
</dbReference>
<dbReference type="CDD" id="cd02696">
    <property type="entry name" value="MurNAc-LAA"/>
    <property type="match status" value="1"/>
</dbReference>
<evidence type="ECO:0000313" key="4">
    <source>
        <dbReference type="Proteomes" id="UP000050833"/>
    </source>
</evidence>
<dbReference type="InterPro" id="IPR050695">
    <property type="entry name" value="N-acetylmuramoyl_amidase_3"/>
</dbReference>
<keyword evidence="1" id="KW-0378">Hydrolase</keyword>
<dbReference type="Gene3D" id="3.40.630.40">
    <property type="entry name" value="Zn-dependent exopeptidases"/>
    <property type="match status" value="1"/>
</dbReference>
<dbReference type="RefSeq" id="WP_055945295.1">
    <property type="nucleotide sequence ID" value="NZ_LLKB01000005.1"/>
</dbReference>
<keyword evidence="4" id="KW-1185">Reference proteome</keyword>
<sequence length="189" mass="21037">MSKIKAVTVHGGHNPQGKIACGASDYIDESREDRIITKKVIRLLKKNRIKAYNCTVNNGTSQTDVLRKICTKCNSKTRDIDISIHFNSAAHQKVQDGKTTGTEVWVRDTLGIKGDLSKRICNQLSKVGFRNRGVKTTSGLWVLNKTTKPALLIEVCFVSDPDDAKLYKKNRDAVAKAIVQAILNYNKVH</sequence>
<evidence type="ECO:0000259" key="2">
    <source>
        <dbReference type="SMART" id="SM00646"/>
    </source>
</evidence>
<dbReference type="GO" id="GO:0009253">
    <property type="term" value="P:peptidoglycan catabolic process"/>
    <property type="evidence" value="ECO:0007669"/>
    <property type="project" value="InterPro"/>
</dbReference>
<dbReference type="PANTHER" id="PTHR30404:SF0">
    <property type="entry name" value="N-ACETYLMURAMOYL-L-ALANINE AMIDASE AMIC"/>
    <property type="match status" value="1"/>
</dbReference>
<organism evidence="3 4">
    <name type="scientific">Butyribacter intestini</name>
    <dbReference type="NCBI Taxonomy" id="1703332"/>
    <lineage>
        <taxon>Bacteria</taxon>
        <taxon>Bacillati</taxon>
        <taxon>Bacillota</taxon>
        <taxon>Clostridia</taxon>
        <taxon>Lachnospirales</taxon>
        <taxon>Lachnospiraceae</taxon>
        <taxon>Butyribacter</taxon>
    </lineage>
</organism>
<protein>
    <recommendedName>
        <fullName evidence="2">MurNAc-LAA domain-containing protein</fullName>
    </recommendedName>
</protein>
<evidence type="ECO:0000313" key="3">
    <source>
        <dbReference type="EMBL" id="KQC85427.1"/>
    </source>
</evidence>
<gene>
    <name evidence="3" type="ORF">APZ18_12150</name>
</gene>
<dbReference type="EMBL" id="LLKB01000005">
    <property type="protein sequence ID" value="KQC85427.1"/>
    <property type="molecule type" value="Genomic_DNA"/>
</dbReference>
<dbReference type="InterPro" id="IPR002508">
    <property type="entry name" value="MurNAc-LAA_cat"/>
</dbReference>
<evidence type="ECO:0000256" key="1">
    <source>
        <dbReference type="ARBA" id="ARBA00022801"/>
    </source>
</evidence>
<reference evidence="3 4" key="1">
    <citation type="submission" date="2015-10" db="EMBL/GenBank/DDBJ databases">
        <title>Butyribacter intestini gen. nov., sp. nov., a butyric acid-producing bacterium of the family Lachnospiraceae isolated from the human faeces.</title>
        <authorList>
            <person name="Zou Y."/>
            <person name="Xue W."/>
            <person name="Luo G."/>
            <person name="Lv M."/>
        </authorList>
    </citation>
    <scope>NUCLEOTIDE SEQUENCE [LARGE SCALE GENOMIC DNA]</scope>
    <source>
        <strain evidence="3 4">TF01-11</strain>
    </source>
</reference>
<dbReference type="GO" id="GO:0008745">
    <property type="term" value="F:N-acetylmuramoyl-L-alanine amidase activity"/>
    <property type="evidence" value="ECO:0007669"/>
    <property type="project" value="InterPro"/>
</dbReference>
<name>A0AAW3JRE0_9FIRM</name>
<dbReference type="AlphaFoldDB" id="A0AAW3JRE0"/>
<dbReference type="SMART" id="SM00646">
    <property type="entry name" value="Ami_3"/>
    <property type="match status" value="1"/>
</dbReference>
<comment type="caution">
    <text evidence="3">The sequence shown here is derived from an EMBL/GenBank/DDBJ whole genome shotgun (WGS) entry which is preliminary data.</text>
</comment>